<evidence type="ECO:0000313" key="12">
    <source>
        <dbReference type="Proteomes" id="UP000271889"/>
    </source>
</evidence>
<comment type="similarity">
    <text evidence="2 10">Belongs to the glycosyltransferase 31 family.</text>
</comment>
<reference evidence="11 12" key="1">
    <citation type="submission" date="2018-11" db="EMBL/GenBank/DDBJ databases">
        <authorList>
            <consortium name="Pathogen Informatics"/>
        </authorList>
    </citation>
    <scope>NUCLEOTIDE SEQUENCE [LARGE SCALE GENOMIC DNA]</scope>
</reference>
<evidence type="ECO:0000256" key="4">
    <source>
        <dbReference type="ARBA" id="ARBA00022679"/>
    </source>
</evidence>
<evidence type="ECO:0000256" key="9">
    <source>
        <dbReference type="ARBA" id="ARBA00023136"/>
    </source>
</evidence>
<dbReference type="Gene3D" id="3.90.550.50">
    <property type="match status" value="1"/>
</dbReference>
<sequence length="198" mass="23180">MKISLLRIFHKRSVQYSAEHKVSLADFTPSYKYTILPNLSLCHDSREREPLMVVTVLSVASHSELRRAIRESWASAKYSDSIKTGRVVVFFILSSPASIYDVYKVQKEQVKYNDLIVTDLPETYENLFLKVYASLVFHQRYCPSARFLMKVDEDIAVHLDRMIESWTIDDQASRSLFCDVKRKTRRITDPRHKWSVLL</sequence>
<dbReference type="OrthoDB" id="6086505at2759"/>
<keyword evidence="7" id="KW-1133">Transmembrane helix</keyword>
<comment type="subcellular location">
    <subcellularLocation>
        <location evidence="1 10">Golgi apparatus membrane</location>
        <topology evidence="1 10">Single-pass type II membrane protein</topology>
    </subcellularLocation>
</comment>
<dbReference type="PANTHER" id="PTHR11214:SF314">
    <property type="entry name" value="HEXOSYLTRANSFERASE"/>
    <property type="match status" value="1"/>
</dbReference>
<keyword evidence="5" id="KW-0812">Transmembrane</keyword>
<evidence type="ECO:0000256" key="5">
    <source>
        <dbReference type="ARBA" id="ARBA00022692"/>
    </source>
</evidence>
<keyword evidence="8 10" id="KW-0333">Golgi apparatus</keyword>
<dbReference type="Proteomes" id="UP000271889">
    <property type="component" value="Unassembled WGS sequence"/>
</dbReference>
<dbReference type="GO" id="GO:0006493">
    <property type="term" value="P:protein O-linked glycosylation"/>
    <property type="evidence" value="ECO:0007669"/>
    <property type="project" value="TreeGrafter"/>
</dbReference>
<evidence type="ECO:0000256" key="6">
    <source>
        <dbReference type="ARBA" id="ARBA00022968"/>
    </source>
</evidence>
<name>A0A3P6T228_CYLGO</name>
<evidence type="ECO:0000313" key="11">
    <source>
        <dbReference type="EMBL" id="VDK61154.1"/>
    </source>
</evidence>
<evidence type="ECO:0000256" key="2">
    <source>
        <dbReference type="ARBA" id="ARBA00008661"/>
    </source>
</evidence>
<dbReference type="GO" id="GO:0000139">
    <property type="term" value="C:Golgi membrane"/>
    <property type="evidence" value="ECO:0007669"/>
    <property type="project" value="UniProtKB-SubCell"/>
</dbReference>
<proteinExistence type="inferred from homology"/>
<dbReference type="EMBL" id="UYRV01015543">
    <property type="protein sequence ID" value="VDK61154.1"/>
    <property type="molecule type" value="Genomic_DNA"/>
</dbReference>
<keyword evidence="3 10" id="KW-0328">Glycosyltransferase</keyword>
<keyword evidence="4" id="KW-0808">Transferase</keyword>
<protein>
    <recommendedName>
        <fullName evidence="10">Hexosyltransferase</fullName>
        <ecNumber evidence="10">2.4.1.-</ecNumber>
    </recommendedName>
</protein>
<keyword evidence="12" id="KW-1185">Reference proteome</keyword>
<dbReference type="Pfam" id="PF01762">
    <property type="entry name" value="Galactosyl_T"/>
    <property type="match status" value="1"/>
</dbReference>
<organism evidence="11 12">
    <name type="scientific">Cylicostephanus goldi</name>
    <name type="common">Nematode worm</name>
    <dbReference type="NCBI Taxonomy" id="71465"/>
    <lineage>
        <taxon>Eukaryota</taxon>
        <taxon>Metazoa</taxon>
        <taxon>Ecdysozoa</taxon>
        <taxon>Nematoda</taxon>
        <taxon>Chromadorea</taxon>
        <taxon>Rhabditida</taxon>
        <taxon>Rhabditina</taxon>
        <taxon>Rhabditomorpha</taxon>
        <taxon>Strongyloidea</taxon>
        <taxon>Strongylidae</taxon>
        <taxon>Cylicostephanus</taxon>
    </lineage>
</organism>
<evidence type="ECO:0000256" key="3">
    <source>
        <dbReference type="ARBA" id="ARBA00022676"/>
    </source>
</evidence>
<evidence type="ECO:0000256" key="8">
    <source>
        <dbReference type="ARBA" id="ARBA00023034"/>
    </source>
</evidence>
<gene>
    <name evidence="11" type="ORF">CGOC_LOCUS5224</name>
</gene>
<evidence type="ECO:0000256" key="7">
    <source>
        <dbReference type="ARBA" id="ARBA00022989"/>
    </source>
</evidence>
<dbReference type="GO" id="GO:0016758">
    <property type="term" value="F:hexosyltransferase activity"/>
    <property type="evidence" value="ECO:0007669"/>
    <property type="project" value="InterPro"/>
</dbReference>
<dbReference type="AlphaFoldDB" id="A0A3P6T228"/>
<evidence type="ECO:0000256" key="1">
    <source>
        <dbReference type="ARBA" id="ARBA00004323"/>
    </source>
</evidence>
<keyword evidence="6" id="KW-0735">Signal-anchor</keyword>
<accession>A0A3P6T228</accession>
<dbReference type="EC" id="2.4.1.-" evidence="10"/>
<dbReference type="PANTHER" id="PTHR11214">
    <property type="entry name" value="BETA-1,3-N-ACETYLGLUCOSAMINYLTRANSFERASE"/>
    <property type="match status" value="1"/>
</dbReference>
<keyword evidence="9" id="KW-0472">Membrane</keyword>
<evidence type="ECO:0000256" key="10">
    <source>
        <dbReference type="RuleBase" id="RU363063"/>
    </source>
</evidence>
<dbReference type="InterPro" id="IPR002659">
    <property type="entry name" value="Glyco_trans_31"/>
</dbReference>